<dbReference type="InterPro" id="IPR050204">
    <property type="entry name" value="AraC_XylS_family_regulators"/>
</dbReference>
<dbReference type="SMART" id="SM00342">
    <property type="entry name" value="HTH_ARAC"/>
    <property type="match status" value="1"/>
</dbReference>
<keyword evidence="1" id="KW-0805">Transcription regulation</keyword>
<dbReference type="InterPro" id="IPR020449">
    <property type="entry name" value="Tscrpt_reg_AraC-type_HTH"/>
</dbReference>
<evidence type="ECO:0000256" key="1">
    <source>
        <dbReference type="ARBA" id="ARBA00023015"/>
    </source>
</evidence>
<reference evidence="6 7" key="1">
    <citation type="submission" date="2023-10" db="EMBL/GenBank/DDBJ databases">
        <title>Sphingomonas sp. HF-S4 16S ribosomal RNA gene Genome sequencing and assembly.</title>
        <authorList>
            <person name="Lee H."/>
        </authorList>
    </citation>
    <scope>NUCLEOTIDE SEQUENCE [LARGE SCALE GENOMIC DNA]</scope>
    <source>
        <strain evidence="6 7">HF-S4</strain>
    </source>
</reference>
<dbReference type="PANTHER" id="PTHR46796">
    <property type="entry name" value="HTH-TYPE TRANSCRIPTIONAL ACTIVATOR RHAS-RELATED"/>
    <property type="match status" value="1"/>
</dbReference>
<organism evidence="6 7">
    <name type="scientific">Sphingomonas agrestis</name>
    <dbReference type="NCBI Taxonomy" id="3080540"/>
    <lineage>
        <taxon>Bacteria</taxon>
        <taxon>Pseudomonadati</taxon>
        <taxon>Pseudomonadota</taxon>
        <taxon>Alphaproteobacteria</taxon>
        <taxon>Sphingomonadales</taxon>
        <taxon>Sphingomonadaceae</taxon>
        <taxon>Sphingomonas</taxon>
    </lineage>
</organism>
<evidence type="ECO:0000259" key="5">
    <source>
        <dbReference type="PROSITE" id="PS01124"/>
    </source>
</evidence>
<evidence type="ECO:0000313" key="6">
    <source>
        <dbReference type="EMBL" id="MDV3457674.1"/>
    </source>
</evidence>
<dbReference type="Proteomes" id="UP001273531">
    <property type="component" value="Unassembled WGS sequence"/>
</dbReference>
<feature type="region of interest" description="Disordered" evidence="4">
    <location>
        <begin position="281"/>
        <end position="300"/>
    </location>
</feature>
<dbReference type="EMBL" id="JAWJEJ010000001">
    <property type="protein sequence ID" value="MDV3457674.1"/>
    <property type="molecule type" value="Genomic_DNA"/>
</dbReference>
<keyword evidence="3" id="KW-0804">Transcription</keyword>
<feature type="compositionally biased region" description="Basic and acidic residues" evidence="4">
    <location>
        <begin position="291"/>
        <end position="300"/>
    </location>
</feature>
<evidence type="ECO:0000256" key="4">
    <source>
        <dbReference type="SAM" id="MobiDB-lite"/>
    </source>
</evidence>
<keyword evidence="7" id="KW-1185">Reference proteome</keyword>
<gene>
    <name evidence="6" type="ORF">RZN05_11815</name>
</gene>
<dbReference type="PANTHER" id="PTHR46796:SF7">
    <property type="entry name" value="ARAC FAMILY TRANSCRIPTIONAL REGULATOR"/>
    <property type="match status" value="1"/>
</dbReference>
<proteinExistence type="predicted"/>
<dbReference type="InterPro" id="IPR032783">
    <property type="entry name" value="AraC_lig"/>
</dbReference>
<dbReference type="RefSeq" id="WP_317226806.1">
    <property type="nucleotide sequence ID" value="NZ_JAWJEJ010000001.1"/>
</dbReference>
<dbReference type="Gene3D" id="1.10.10.60">
    <property type="entry name" value="Homeodomain-like"/>
    <property type="match status" value="2"/>
</dbReference>
<dbReference type="Pfam" id="PF12833">
    <property type="entry name" value="HTH_18"/>
    <property type="match status" value="1"/>
</dbReference>
<dbReference type="PRINTS" id="PR00032">
    <property type="entry name" value="HTHARAC"/>
</dbReference>
<protein>
    <submittedName>
        <fullName evidence="6">AraC family transcriptional regulator</fullName>
    </submittedName>
</protein>
<evidence type="ECO:0000256" key="3">
    <source>
        <dbReference type="ARBA" id="ARBA00023163"/>
    </source>
</evidence>
<dbReference type="InterPro" id="IPR009057">
    <property type="entry name" value="Homeodomain-like_sf"/>
</dbReference>
<dbReference type="Pfam" id="PF12852">
    <property type="entry name" value="Cupin_6"/>
    <property type="match status" value="1"/>
</dbReference>
<name>A0ABU3Y8F4_9SPHN</name>
<evidence type="ECO:0000313" key="7">
    <source>
        <dbReference type="Proteomes" id="UP001273531"/>
    </source>
</evidence>
<feature type="domain" description="HTH araC/xylS-type" evidence="5">
    <location>
        <begin position="198"/>
        <end position="296"/>
    </location>
</feature>
<evidence type="ECO:0000256" key="2">
    <source>
        <dbReference type="ARBA" id="ARBA00023125"/>
    </source>
</evidence>
<dbReference type="InterPro" id="IPR018060">
    <property type="entry name" value="HTH_AraC"/>
</dbReference>
<accession>A0ABU3Y8F4</accession>
<sequence length="300" mass="31795">MSEVVQLSSLLSTFDSSAPALTLLRLAPGVRMIGPPVEGVIAMLVIAGTLYLEIGGAPPRLVRQGELVLVPAGRRSHLAASALTQMTIDGQQCLVRREGWLVADATNGREPALIVGAGRIAGSSPEGLGSAVISPVVKCRIGKRIFALLRAECLQRDAGQAALASALMNACVVQGLRRAIEEHPARSATNSGGRGPIGGALAAIRARPGARHTVDTLADAAGMSRSSFVRHFKRIMRTGPADYVRTVRLEEARAMLDTTDLPIKTIASRAGFPSRSHFSRAFRQTFGRDPSSYRDRDAEG</sequence>
<keyword evidence="2" id="KW-0238">DNA-binding</keyword>
<comment type="caution">
    <text evidence="6">The sequence shown here is derived from an EMBL/GenBank/DDBJ whole genome shotgun (WGS) entry which is preliminary data.</text>
</comment>
<dbReference type="PROSITE" id="PS01124">
    <property type="entry name" value="HTH_ARAC_FAMILY_2"/>
    <property type="match status" value="1"/>
</dbReference>
<dbReference type="SUPFAM" id="SSF46689">
    <property type="entry name" value="Homeodomain-like"/>
    <property type="match status" value="2"/>
</dbReference>